<keyword evidence="10" id="KW-0234">DNA repair</keyword>
<dbReference type="InterPro" id="IPR011604">
    <property type="entry name" value="PDDEXK-like_dom_sf"/>
</dbReference>
<dbReference type="Pfam" id="PF12705">
    <property type="entry name" value="PDDEXK_1"/>
    <property type="match status" value="1"/>
</dbReference>
<dbReference type="Gene3D" id="3.90.320.10">
    <property type="match status" value="1"/>
</dbReference>
<evidence type="ECO:0000313" key="18">
    <source>
        <dbReference type="EMBL" id="PFG16884.1"/>
    </source>
</evidence>
<gene>
    <name evidence="18" type="ORF">ATK74_1439</name>
</gene>
<evidence type="ECO:0000256" key="7">
    <source>
        <dbReference type="ARBA" id="ARBA00022839"/>
    </source>
</evidence>
<dbReference type="InterPro" id="IPR014016">
    <property type="entry name" value="UvrD-like_ATP-bd"/>
</dbReference>
<evidence type="ECO:0000256" key="9">
    <source>
        <dbReference type="ARBA" id="ARBA00023125"/>
    </source>
</evidence>
<reference evidence="18 19" key="1">
    <citation type="submission" date="2017-10" db="EMBL/GenBank/DDBJ databases">
        <title>Sequencing the genomes of 1000 actinobacteria strains.</title>
        <authorList>
            <person name="Klenk H.-P."/>
        </authorList>
    </citation>
    <scope>NUCLEOTIDE SEQUENCE [LARGE SCALE GENOMIC DNA]</scope>
    <source>
        <strain evidence="18 19">DSM 15597</strain>
    </source>
</reference>
<dbReference type="GO" id="GO:0033202">
    <property type="term" value="C:DNA helicase complex"/>
    <property type="evidence" value="ECO:0007669"/>
    <property type="project" value="TreeGrafter"/>
</dbReference>
<keyword evidence="3 15" id="KW-0547">Nucleotide-binding</keyword>
<evidence type="ECO:0000256" key="1">
    <source>
        <dbReference type="ARBA" id="ARBA00009922"/>
    </source>
</evidence>
<dbReference type="Proteomes" id="UP000226079">
    <property type="component" value="Unassembled WGS sequence"/>
</dbReference>
<keyword evidence="8 15" id="KW-0067">ATP-binding</keyword>
<evidence type="ECO:0000259" key="16">
    <source>
        <dbReference type="PROSITE" id="PS51198"/>
    </source>
</evidence>
<keyword evidence="6 15" id="KW-0347">Helicase</keyword>
<organism evidence="18 19">
    <name type="scientific">Propionicimonas paludicola</name>
    <dbReference type="NCBI Taxonomy" id="185243"/>
    <lineage>
        <taxon>Bacteria</taxon>
        <taxon>Bacillati</taxon>
        <taxon>Actinomycetota</taxon>
        <taxon>Actinomycetes</taxon>
        <taxon>Propionibacteriales</taxon>
        <taxon>Nocardioidaceae</taxon>
        <taxon>Propionicimonas</taxon>
    </lineage>
</organism>
<keyword evidence="2" id="KW-0540">Nuclease</keyword>
<comment type="similarity">
    <text evidence="1">Belongs to the helicase family. UvrD subfamily.</text>
</comment>
<feature type="binding site" evidence="15">
    <location>
        <begin position="29"/>
        <end position="36"/>
    </location>
    <ligand>
        <name>ATP</name>
        <dbReference type="ChEBI" id="CHEBI:30616"/>
    </ligand>
</feature>
<dbReference type="Gene3D" id="1.10.10.160">
    <property type="match status" value="1"/>
</dbReference>
<keyword evidence="7" id="KW-0269">Exonuclease</keyword>
<comment type="caution">
    <text evidence="18">The sequence shown here is derived from an EMBL/GenBank/DDBJ whole genome shotgun (WGS) entry which is preliminary data.</text>
</comment>
<evidence type="ECO:0000256" key="10">
    <source>
        <dbReference type="ARBA" id="ARBA00023204"/>
    </source>
</evidence>
<dbReference type="Gene3D" id="1.10.486.10">
    <property type="entry name" value="PCRA, domain 4"/>
    <property type="match status" value="1"/>
</dbReference>
<keyword evidence="4" id="KW-0227">DNA damage</keyword>
<evidence type="ECO:0000256" key="11">
    <source>
        <dbReference type="ARBA" id="ARBA00023235"/>
    </source>
</evidence>
<dbReference type="Pfam" id="PF00580">
    <property type="entry name" value="UvrD-helicase"/>
    <property type="match status" value="1"/>
</dbReference>
<evidence type="ECO:0000256" key="5">
    <source>
        <dbReference type="ARBA" id="ARBA00022801"/>
    </source>
</evidence>
<dbReference type="GO" id="GO:0000725">
    <property type="term" value="P:recombinational repair"/>
    <property type="evidence" value="ECO:0007669"/>
    <property type="project" value="TreeGrafter"/>
</dbReference>
<keyword evidence="9" id="KW-0238">DNA-binding</keyword>
<dbReference type="GO" id="GO:0005829">
    <property type="term" value="C:cytosol"/>
    <property type="evidence" value="ECO:0007669"/>
    <property type="project" value="TreeGrafter"/>
</dbReference>
<keyword evidence="11" id="KW-0413">Isomerase</keyword>
<comment type="catalytic activity">
    <reaction evidence="14">
        <text>ATP + H2O = ADP + phosphate + H(+)</text>
        <dbReference type="Rhea" id="RHEA:13065"/>
        <dbReference type="ChEBI" id="CHEBI:15377"/>
        <dbReference type="ChEBI" id="CHEBI:15378"/>
        <dbReference type="ChEBI" id="CHEBI:30616"/>
        <dbReference type="ChEBI" id="CHEBI:43474"/>
        <dbReference type="ChEBI" id="CHEBI:456216"/>
        <dbReference type="EC" id="5.6.2.4"/>
    </reaction>
</comment>
<dbReference type="GO" id="GO:0003677">
    <property type="term" value="F:DNA binding"/>
    <property type="evidence" value="ECO:0007669"/>
    <property type="project" value="UniProtKB-KW"/>
</dbReference>
<accession>A0A2A9CR23</accession>
<dbReference type="PANTHER" id="PTHR11070">
    <property type="entry name" value="UVRD / RECB / PCRA DNA HELICASE FAMILY MEMBER"/>
    <property type="match status" value="1"/>
</dbReference>
<dbReference type="InterPro" id="IPR038726">
    <property type="entry name" value="PDDEXK_AddAB-type"/>
</dbReference>
<dbReference type="AlphaFoldDB" id="A0A2A9CR23"/>
<evidence type="ECO:0000256" key="3">
    <source>
        <dbReference type="ARBA" id="ARBA00022741"/>
    </source>
</evidence>
<keyword evidence="5 15" id="KW-0378">Hydrolase</keyword>
<evidence type="ECO:0000256" key="14">
    <source>
        <dbReference type="ARBA" id="ARBA00048988"/>
    </source>
</evidence>
<dbReference type="SUPFAM" id="SSF52540">
    <property type="entry name" value="P-loop containing nucleoside triphosphate hydrolases"/>
    <property type="match status" value="1"/>
</dbReference>
<dbReference type="PROSITE" id="PS51198">
    <property type="entry name" value="UVRD_HELICASE_ATP_BIND"/>
    <property type="match status" value="1"/>
</dbReference>
<dbReference type="GO" id="GO:0004527">
    <property type="term" value="F:exonuclease activity"/>
    <property type="evidence" value="ECO:0007669"/>
    <property type="project" value="UniProtKB-KW"/>
</dbReference>
<feature type="domain" description="UvrD-like helicase ATP-binding" evidence="16">
    <location>
        <begin position="8"/>
        <end position="293"/>
    </location>
</feature>
<keyword evidence="19" id="KW-1185">Reference proteome</keyword>
<dbReference type="InterPro" id="IPR014017">
    <property type="entry name" value="DNA_helicase_UvrD-like_C"/>
</dbReference>
<sequence length="1019" mass="107737">MATLAPTPRLTPAQAALLQGWSGAMLVIGGPGTGKSTLLAAAAVSELEAGRRPLVLVGNRTAASRLRNRIVAALGTGTWQPAVTTVHALARSLWLRFGPRPELRLLAAPEQEFRVRELLAGTDPSGWPAELRPALGTRGFATQVRAVLARARQLGLDPEEVAELAAAGAGPVWAGVAGFFAEYLDVLDAEGVLDYAELVHRVRLLVADSELRELAAADFDAVLVDDYADLDEAQLGLVESLATGRLLAVADPDSTASSFRGASPRAVADFVERLDRPDRPAQVVRLGEGLRCPQVIDQALVGVRTRLPRLPGTGEAGERPVNEGGEVAVLTCADPAEQVTAIVAELRRGRLEHGWRYDQMAVLVRSGAQLGPIVQGLATAGIPVEAAGQEIPLAQAPAVRPLLVALNAVVRGRLSPDEAMRLATGPLGGLDPVSLRSLLRTWRAAQEAAVVAPPAAQLAQLLNEPGWLAEADQTPAVQAARRLAELLAEVSESVAAGGRVDQLCWRLWQGTPWPSRLAREVAAGGALAARADADLDAVCAFFELAAAGDRRGGAAGVRAFLAELAAQQIPADHERESRPRGRGVPVMTAHRARGQEWPLVILAGVQEGVWPVGRRVSTVLDPAVLDAGGLPVTSHRERLAAERRLFHLACSRASQRLVVMAASGTEGEADAPSRFLAELGVEAGRPDPEPVGLSLTGLVTELRRWTLNPAVTAEERTVAAAELARLARLRDPGGRPLAPAADPATWWGIAELSRPAEPLAAPAVVRLSPSQVGSVLTCARRYFLSRQARADQDPGLPAALGSLVHRLVQQSVEHGWGPDEFAAELDQLWHRLPIEAAWFSATERAEIEAALGRFLAWRSARASELVGVELPFTLSLELPEATVVLDGQVDWLELAPTGARVVDFKTARRAPTKAAVAELEQLGIYQLAINAGGFGDRLPAGVASVGASAVYLRVAERASGQPKELLQPALDDGPTWVHERVAQAAAIVVEGSYPASAGPHCRGCAFAPGCPALIEEPRR</sequence>
<dbReference type="InterPro" id="IPR027417">
    <property type="entry name" value="P-loop_NTPase"/>
</dbReference>
<dbReference type="GO" id="GO:0043138">
    <property type="term" value="F:3'-5' DNA helicase activity"/>
    <property type="evidence" value="ECO:0007669"/>
    <property type="project" value="UniProtKB-EC"/>
</dbReference>
<evidence type="ECO:0000256" key="15">
    <source>
        <dbReference type="PROSITE-ProRule" id="PRU00560"/>
    </source>
</evidence>
<evidence type="ECO:0000256" key="4">
    <source>
        <dbReference type="ARBA" id="ARBA00022763"/>
    </source>
</evidence>
<dbReference type="Gene3D" id="3.40.50.300">
    <property type="entry name" value="P-loop containing nucleotide triphosphate hydrolases"/>
    <property type="match status" value="2"/>
</dbReference>
<evidence type="ECO:0000256" key="6">
    <source>
        <dbReference type="ARBA" id="ARBA00022806"/>
    </source>
</evidence>
<dbReference type="Pfam" id="PF13361">
    <property type="entry name" value="UvrD_C"/>
    <property type="match status" value="1"/>
</dbReference>
<evidence type="ECO:0000256" key="8">
    <source>
        <dbReference type="ARBA" id="ARBA00022840"/>
    </source>
</evidence>
<comment type="catalytic activity">
    <reaction evidence="12">
        <text>Couples ATP hydrolysis with the unwinding of duplex DNA by translocating in the 3'-5' direction.</text>
        <dbReference type="EC" id="5.6.2.4"/>
    </reaction>
</comment>
<dbReference type="InterPro" id="IPR013986">
    <property type="entry name" value="DExx_box_DNA_helicase_dom_sf"/>
</dbReference>
<evidence type="ECO:0000256" key="2">
    <source>
        <dbReference type="ARBA" id="ARBA00022722"/>
    </source>
</evidence>
<protein>
    <recommendedName>
        <fullName evidence="13">DNA 3'-5' helicase</fullName>
        <ecNumber evidence="13">5.6.2.4</ecNumber>
    </recommendedName>
</protein>
<dbReference type="GO" id="GO:0005524">
    <property type="term" value="F:ATP binding"/>
    <property type="evidence" value="ECO:0007669"/>
    <property type="project" value="UniProtKB-UniRule"/>
</dbReference>
<dbReference type="EC" id="5.6.2.4" evidence="13"/>
<dbReference type="PROSITE" id="PS51217">
    <property type="entry name" value="UVRD_HELICASE_CTER"/>
    <property type="match status" value="1"/>
</dbReference>
<evidence type="ECO:0000313" key="19">
    <source>
        <dbReference type="Proteomes" id="UP000226079"/>
    </source>
</evidence>
<dbReference type="OrthoDB" id="9806690at2"/>
<dbReference type="PANTHER" id="PTHR11070:SF59">
    <property type="entry name" value="DNA 3'-5' HELICASE"/>
    <property type="match status" value="1"/>
</dbReference>
<evidence type="ECO:0000259" key="17">
    <source>
        <dbReference type="PROSITE" id="PS51217"/>
    </source>
</evidence>
<dbReference type="EMBL" id="PDJC01000001">
    <property type="protein sequence ID" value="PFG16884.1"/>
    <property type="molecule type" value="Genomic_DNA"/>
</dbReference>
<dbReference type="InterPro" id="IPR000212">
    <property type="entry name" value="DNA_helicase_UvrD/REP"/>
</dbReference>
<evidence type="ECO:0000256" key="12">
    <source>
        <dbReference type="ARBA" id="ARBA00034617"/>
    </source>
</evidence>
<evidence type="ECO:0000256" key="13">
    <source>
        <dbReference type="ARBA" id="ARBA00034808"/>
    </source>
</evidence>
<name>A0A2A9CR23_9ACTN</name>
<feature type="domain" description="UvrD-like helicase C-terminal" evidence="17">
    <location>
        <begin position="293"/>
        <end position="594"/>
    </location>
</feature>
<dbReference type="RefSeq" id="WP_098460376.1">
    <property type="nucleotide sequence ID" value="NZ_PDJC01000001.1"/>
</dbReference>
<proteinExistence type="inferred from homology"/>